<proteinExistence type="predicted"/>
<keyword evidence="3" id="KW-0804">Transcription</keyword>
<evidence type="ECO:0000256" key="2">
    <source>
        <dbReference type="ARBA" id="ARBA00023125"/>
    </source>
</evidence>
<comment type="caution">
    <text evidence="5">The sequence shown here is derived from an EMBL/GenBank/DDBJ whole genome shotgun (WGS) entry which is preliminary data.</text>
</comment>
<evidence type="ECO:0000259" key="4">
    <source>
        <dbReference type="PROSITE" id="PS01124"/>
    </source>
</evidence>
<protein>
    <submittedName>
        <fullName evidence="5">AraC family transcriptional regulator</fullName>
    </submittedName>
</protein>
<dbReference type="PANTHER" id="PTHR43280">
    <property type="entry name" value="ARAC-FAMILY TRANSCRIPTIONAL REGULATOR"/>
    <property type="match status" value="1"/>
</dbReference>
<accession>A0ABW4IBK9</accession>
<dbReference type="InterPro" id="IPR009057">
    <property type="entry name" value="Homeodomain-like_sf"/>
</dbReference>
<dbReference type="RefSeq" id="WP_379661754.1">
    <property type="nucleotide sequence ID" value="NZ_JBHUDG010000004.1"/>
</dbReference>
<organism evidence="5 6">
    <name type="scientific">Pseudopedobacter beijingensis</name>
    <dbReference type="NCBI Taxonomy" id="1207056"/>
    <lineage>
        <taxon>Bacteria</taxon>
        <taxon>Pseudomonadati</taxon>
        <taxon>Bacteroidota</taxon>
        <taxon>Sphingobacteriia</taxon>
        <taxon>Sphingobacteriales</taxon>
        <taxon>Sphingobacteriaceae</taxon>
        <taxon>Pseudopedobacter</taxon>
    </lineage>
</organism>
<dbReference type="SMART" id="SM00342">
    <property type="entry name" value="HTH_ARAC"/>
    <property type="match status" value="1"/>
</dbReference>
<dbReference type="Proteomes" id="UP001597118">
    <property type="component" value="Unassembled WGS sequence"/>
</dbReference>
<keyword evidence="6" id="KW-1185">Reference proteome</keyword>
<evidence type="ECO:0000256" key="1">
    <source>
        <dbReference type="ARBA" id="ARBA00023015"/>
    </source>
</evidence>
<evidence type="ECO:0000256" key="3">
    <source>
        <dbReference type="ARBA" id="ARBA00023163"/>
    </source>
</evidence>
<evidence type="ECO:0000313" key="6">
    <source>
        <dbReference type="Proteomes" id="UP001597118"/>
    </source>
</evidence>
<name>A0ABW4IBK9_9SPHI</name>
<dbReference type="PROSITE" id="PS01124">
    <property type="entry name" value="HTH_ARAC_FAMILY_2"/>
    <property type="match status" value="1"/>
</dbReference>
<dbReference type="InterPro" id="IPR018060">
    <property type="entry name" value="HTH_AraC"/>
</dbReference>
<dbReference type="InterPro" id="IPR037923">
    <property type="entry name" value="HTH-like"/>
</dbReference>
<sequence>MKTYESLHETLSFYGINCHQPYYISSGNPIFNFPKTPFRIDFYALCICTAGNITVEIDNREYHISKNGLLISAPSTILKFLNIGKEFRMKLLFFEKNFLLKNISNPFFLERLGLFNQASFNVITSDDQHSDKLSKLLEYLHLTTKRKGRFTEDIIRTIIFNLLLEVAEIALVDKDNTIQEQDDNNCLFFKFSQLAQQEAFKHKDVKYYAEKLFVSNKYLINIVKRASGKTPHQIIDECLLKETYILLANPELTISDIAYDAGFNSVSAFGRFFKKYASISPSEYRKQQHV</sequence>
<dbReference type="SUPFAM" id="SSF51215">
    <property type="entry name" value="Regulatory protein AraC"/>
    <property type="match status" value="1"/>
</dbReference>
<reference evidence="6" key="1">
    <citation type="journal article" date="2019" name="Int. J. Syst. Evol. Microbiol.">
        <title>The Global Catalogue of Microorganisms (GCM) 10K type strain sequencing project: providing services to taxonomists for standard genome sequencing and annotation.</title>
        <authorList>
            <consortium name="The Broad Institute Genomics Platform"/>
            <consortium name="The Broad Institute Genome Sequencing Center for Infectious Disease"/>
            <person name="Wu L."/>
            <person name="Ma J."/>
        </authorList>
    </citation>
    <scope>NUCLEOTIDE SEQUENCE [LARGE SCALE GENOMIC DNA]</scope>
    <source>
        <strain evidence="6">CCUG 53762</strain>
    </source>
</reference>
<dbReference type="InterPro" id="IPR003313">
    <property type="entry name" value="AraC-bd"/>
</dbReference>
<keyword evidence="1" id="KW-0805">Transcription regulation</keyword>
<dbReference type="Pfam" id="PF02311">
    <property type="entry name" value="AraC_binding"/>
    <property type="match status" value="1"/>
</dbReference>
<dbReference type="SUPFAM" id="SSF46689">
    <property type="entry name" value="Homeodomain-like"/>
    <property type="match status" value="1"/>
</dbReference>
<dbReference type="Pfam" id="PF12833">
    <property type="entry name" value="HTH_18"/>
    <property type="match status" value="1"/>
</dbReference>
<dbReference type="EMBL" id="JBHUDG010000004">
    <property type="protein sequence ID" value="MFD1629374.1"/>
    <property type="molecule type" value="Genomic_DNA"/>
</dbReference>
<dbReference type="PRINTS" id="PR00032">
    <property type="entry name" value="HTHARAC"/>
</dbReference>
<gene>
    <name evidence="5" type="ORF">ACFSAH_05750</name>
</gene>
<dbReference type="InterPro" id="IPR020449">
    <property type="entry name" value="Tscrpt_reg_AraC-type_HTH"/>
</dbReference>
<dbReference type="Gene3D" id="1.10.10.60">
    <property type="entry name" value="Homeodomain-like"/>
    <property type="match status" value="1"/>
</dbReference>
<feature type="domain" description="HTH araC/xylS-type" evidence="4">
    <location>
        <begin position="189"/>
        <end position="287"/>
    </location>
</feature>
<evidence type="ECO:0000313" key="5">
    <source>
        <dbReference type="EMBL" id="MFD1629374.1"/>
    </source>
</evidence>
<keyword evidence="2" id="KW-0238">DNA-binding</keyword>
<dbReference type="PANTHER" id="PTHR43280:SF32">
    <property type="entry name" value="TRANSCRIPTIONAL REGULATORY PROTEIN"/>
    <property type="match status" value="1"/>
</dbReference>